<dbReference type="CDD" id="cd05636">
    <property type="entry name" value="LbH_G1P_TT_C_like"/>
    <property type="match status" value="1"/>
</dbReference>
<organism evidence="4 5">
    <name type="scientific">Parachlamydia acanthamoebae</name>
    <dbReference type="NCBI Taxonomy" id="83552"/>
    <lineage>
        <taxon>Bacteria</taxon>
        <taxon>Pseudomonadati</taxon>
        <taxon>Chlamydiota</taxon>
        <taxon>Chlamydiia</taxon>
        <taxon>Parachlamydiales</taxon>
        <taxon>Parachlamydiaceae</taxon>
        <taxon>Parachlamydia</taxon>
    </lineage>
</organism>
<dbReference type="PANTHER" id="PTHR43584">
    <property type="entry name" value="NUCLEOTIDYL TRANSFERASE"/>
    <property type="match status" value="1"/>
</dbReference>
<dbReference type="GO" id="GO:0019134">
    <property type="term" value="F:glucosamine-1-phosphate N-acetyltransferase activity"/>
    <property type="evidence" value="ECO:0007669"/>
    <property type="project" value="UniProtKB-EC"/>
</dbReference>
<feature type="domain" description="Mannose-1-phosphate guanyltransferase C-terminal" evidence="3">
    <location>
        <begin position="76"/>
        <end position="149"/>
    </location>
</feature>
<dbReference type="EMBL" id="JSAM01000111">
    <property type="protein sequence ID" value="KIA76654.1"/>
    <property type="molecule type" value="Genomic_DNA"/>
</dbReference>
<evidence type="ECO:0000256" key="1">
    <source>
        <dbReference type="ARBA" id="ARBA00022679"/>
    </source>
</evidence>
<dbReference type="GO" id="GO:0003977">
    <property type="term" value="F:UDP-N-acetylglucosamine diphosphorylase activity"/>
    <property type="evidence" value="ECO:0007669"/>
    <property type="project" value="UniProtKB-EC"/>
</dbReference>
<comment type="caution">
    <text evidence="4">The sequence shown here is derived from an EMBL/GenBank/DDBJ whole genome shotgun (WGS) entry which is preliminary data.</text>
</comment>
<dbReference type="InterPro" id="IPR050065">
    <property type="entry name" value="GlmU-like"/>
</dbReference>
<dbReference type="SUPFAM" id="SSF51161">
    <property type="entry name" value="Trimeric LpxA-like enzymes"/>
    <property type="match status" value="1"/>
</dbReference>
<gene>
    <name evidence="4" type="ORF">DB43_AA00790</name>
</gene>
<dbReference type="Gene3D" id="2.160.10.10">
    <property type="entry name" value="Hexapeptide repeat proteins"/>
    <property type="match status" value="1"/>
</dbReference>
<dbReference type="PANTHER" id="PTHR43584:SF8">
    <property type="entry name" value="N-ACETYLMURAMATE ALPHA-1-PHOSPHATE URIDYLYLTRANSFERASE"/>
    <property type="match status" value="1"/>
</dbReference>
<dbReference type="InterPro" id="IPR011004">
    <property type="entry name" value="Trimer_LpxA-like_sf"/>
</dbReference>
<sequence>MDFLLPSYFFDLDTYTHKDLFEPNAHVWTALNRLESYLEKMSFQKQEAIVSPSAYLVNPDQIHLGKGTVVEPGAYIQGPCWIGDRCVVRHGAYIRGFVVTGNDCVIGHDTEIIRSILLDHAHAAHFAYLGQSILGNHVNLGAGTKCANLKLDNRPVSIVVEHQKYQTGLRKLGAIIGDSSQIGCNVVTNPGTLLGKNVLCYPTLNCGGFIPSFHIIKSRAQTMTIPIQRGQNG</sequence>
<dbReference type="OMA" id="PHYNYVG"/>
<protein>
    <submittedName>
        <fullName evidence="4">Bifunctional protein GlmU</fullName>
        <ecNumber evidence="4">2.3.1.157</ecNumber>
        <ecNumber evidence="4">2.7.7.23</ecNumber>
    </submittedName>
</protein>
<dbReference type="Pfam" id="PF25087">
    <property type="entry name" value="GMPPB_C"/>
    <property type="match status" value="1"/>
</dbReference>
<dbReference type="PATRIC" id="fig|83552.4.peg.2304"/>
<evidence type="ECO:0000313" key="4">
    <source>
        <dbReference type="EMBL" id="KIA76654.1"/>
    </source>
</evidence>
<dbReference type="RefSeq" id="WP_006340697.1">
    <property type="nucleotide sequence ID" value="NZ_BAWW01000066.1"/>
</dbReference>
<dbReference type="Proteomes" id="UP000031307">
    <property type="component" value="Unassembled WGS sequence"/>
</dbReference>
<evidence type="ECO:0000256" key="2">
    <source>
        <dbReference type="ARBA" id="ARBA00023315"/>
    </source>
</evidence>
<dbReference type="EC" id="2.7.7.23" evidence="4"/>
<reference evidence="4 5" key="1">
    <citation type="journal article" date="2014" name="Mol. Biol. Evol.">
        <title>Massive expansion of Ubiquitination-related gene families within the Chlamydiae.</title>
        <authorList>
            <person name="Domman D."/>
            <person name="Collingro A."/>
            <person name="Lagkouvardos I."/>
            <person name="Gehre L."/>
            <person name="Weinmaier T."/>
            <person name="Rattei T."/>
            <person name="Subtil A."/>
            <person name="Horn M."/>
        </authorList>
    </citation>
    <scope>NUCLEOTIDE SEQUENCE [LARGE SCALE GENOMIC DNA]</scope>
    <source>
        <strain evidence="4 5">OEW1</strain>
    </source>
</reference>
<keyword evidence="1 4" id="KW-0808">Transferase</keyword>
<dbReference type="EC" id="2.3.1.157" evidence="4"/>
<evidence type="ECO:0000259" key="3">
    <source>
        <dbReference type="Pfam" id="PF25087"/>
    </source>
</evidence>
<evidence type="ECO:0000313" key="5">
    <source>
        <dbReference type="Proteomes" id="UP000031307"/>
    </source>
</evidence>
<keyword evidence="4" id="KW-0548">Nucleotidyltransferase</keyword>
<dbReference type="AlphaFoldDB" id="A0A0C1EJC3"/>
<dbReference type="InterPro" id="IPR056729">
    <property type="entry name" value="GMPPB_C"/>
</dbReference>
<keyword evidence="2 4" id="KW-0012">Acyltransferase</keyword>
<proteinExistence type="predicted"/>
<name>A0A0C1EJC3_9BACT</name>
<accession>A0A0C1EJC3</accession>